<comment type="caution">
    <text evidence="1">The sequence shown here is derived from an EMBL/GenBank/DDBJ whole genome shotgun (WGS) entry which is preliminary data.</text>
</comment>
<evidence type="ECO:0000313" key="1">
    <source>
        <dbReference type="EMBL" id="KAJ9114478.1"/>
    </source>
</evidence>
<reference evidence="1" key="1">
    <citation type="submission" date="2023-04" db="EMBL/GenBank/DDBJ databases">
        <title>Draft Genome sequencing of Naganishia species isolated from polar environments using Oxford Nanopore Technology.</title>
        <authorList>
            <person name="Leo P."/>
            <person name="Venkateswaran K."/>
        </authorList>
    </citation>
    <scope>NUCLEOTIDE SEQUENCE</scope>
    <source>
        <strain evidence="1">MNA-CCFEE 5262</strain>
    </source>
</reference>
<proteinExistence type="predicted"/>
<dbReference type="Proteomes" id="UP001230649">
    <property type="component" value="Unassembled WGS sequence"/>
</dbReference>
<keyword evidence="2" id="KW-1185">Reference proteome</keyword>
<sequence length="340" mass="38371">MCHVSPTATLFSAVMASASVLLLTYHIWRFNRFRCLLFQKDDAFRLIITWCLTISSFSTVVKYREYYIYIPKVGIRIKPYQLWTGTHVSVFRASNWLLVVGVVLLLVVHLEEILALTERRSASVVLGIFDRNDQITTRMFPGFVDESARQGANPEVIAKLQFFQSMHNVRCCFRAGYSVGLLVLAADGLTAKQKLNHQDVGLLHLREYYALPPRESPQRLPPPVLAHSQILLPRSMQEEGGYRKTAANIFVRHTSAAPPKVAYTDREPHARNGSGSSSSLPSYHSPSPRGATNTQELTGPWAILGERLNLEKEEVRELIAMNAAKYEDVEMPFSAGRMDY</sequence>
<organism evidence="1 2">
    <name type="scientific">Naganishia adeliensis</name>
    <dbReference type="NCBI Taxonomy" id="92952"/>
    <lineage>
        <taxon>Eukaryota</taxon>
        <taxon>Fungi</taxon>
        <taxon>Dikarya</taxon>
        <taxon>Basidiomycota</taxon>
        <taxon>Agaricomycotina</taxon>
        <taxon>Tremellomycetes</taxon>
        <taxon>Filobasidiales</taxon>
        <taxon>Filobasidiaceae</taxon>
        <taxon>Naganishia</taxon>
    </lineage>
</organism>
<protein>
    <submittedName>
        <fullName evidence="1">Uncharacterized protein</fullName>
    </submittedName>
</protein>
<gene>
    <name evidence="1" type="ORF">QFC20_001351</name>
</gene>
<evidence type="ECO:0000313" key="2">
    <source>
        <dbReference type="Proteomes" id="UP001230649"/>
    </source>
</evidence>
<dbReference type="EMBL" id="JASBWS010000008">
    <property type="protein sequence ID" value="KAJ9114478.1"/>
    <property type="molecule type" value="Genomic_DNA"/>
</dbReference>
<name>A0ACC2WSN3_9TREE</name>
<accession>A0ACC2WSN3</accession>